<feature type="compositionally biased region" description="Polar residues" evidence="1">
    <location>
        <begin position="7"/>
        <end position="19"/>
    </location>
</feature>
<protein>
    <submittedName>
        <fullName evidence="2">Uncharacterized protein</fullName>
    </submittedName>
</protein>
<name>A0A1I4CMQ1_9PSEU</name>
<dbReference type="AlphaFoldDB" id="A0A1I4CMQ1"/>
<dbReference type="Proteomes" id="UP000199025">
    <property type="component" value="Unassembled WGS sequence"/>
</dbReference>
<proteinExistence type="predicted"/>
<sequence>MARLTEQDSAPASGSTTPRSAGDPRLCRGPGLAERLRGKHLTAATALVGGGGHVHGKIVIKL</sequence>
<gene>
    <name evidence="2" type="ORF">SAMN05421835_13534</name>
</gene>
<evidence type="ECO:0000256" key="1">
    <source>
        <dbReference type="SAM" id="MobiDB-lite"/>
    </source>
</evidence>
<keyword evidence="3" id="KW-1185">Reference proteome</keyword>
<feature type="region of interest" description="Disordered" evidence="1">
    <location>
        <begin position="1"/>
        <end position="31"/>
    </location>
</feature>
<evidence type="ECO:0000313" key="2">
    <source>
        <dbReference type="EMBL" id="SFK81211.1"/>
    </source>
</evidence>
<dbReference type="RefSeq" id="WP_143250009.1">
    <property type="nucleotide sequence ID" value="NZ_CBDQZW010000006.1"/>
</dbReference>
<accession>A0A1I4CMQ1</accession>
<dbReference type="EMBL" id="FORP01000035">
    <property type="protein sequence ID" value="SFK81211.1"/>
    <property type="molecule type" value="Genomic_DNA"/>
</dbReference>
<reference evidence="2 3" key="1">
    <citation type="submission" date="2016-10" db="EMBL/GenBank/DDBJ databases">
        <authorList>
            <person name="de Groot N.N."/>
        </authorList>
    </citation>
    <scope>NUCLEOTIDE SEQUENCE [LARGE SCALE GENOMIC DNA]</scope>
    <source>
        <strain evidence="2 3">DSM 44468</strain>
    </source>
</reference>
<evidence type="ECO:0000313" key="3">
    <source>
        <dbReference type="Proteomes" id="UP000199025"/>
    </source>
</evidence>
<dbReference type="STRING" id="115433.SAMN05421835_13534"/>
<organism evidence="2 3">
    <name type="scientific">Amycolatopsis sacchari</name>
    <dbReference type="NCBI Taxonomy" id="115433"/>
    <lineage>
        <taxon>Bacteria</taxon>
        <taxon>Bacillati</taxon>
        <taxon>Actinomycetota</taxon>
        <taxon>Actinomycetes</taxon>
        <taxon>Pseudonocardiales</taxon>
        <taxon>Pseudonocardiaceae</taxon>
        <taxon>Amycolatopsis</taxon>
    </lineage>
</organism>